<dbReference type="Pfam" id="PF00756">
    <property type="entry name" value="Esterase"/>
    <property type="match status" value="1"/>
</dbReference>
<proteinExistence type="predicted"/>
<dbReference type="InterPro" id="IPR000801">
    <property type="entry name" value="Esterase-like"/>
</dbReference>
<dbReference type="PANTHER" id="PTHR48098:SF1">
    <property type="entry name" value="DIACYLGLYCEROL ACYLTRANSFERASE_MYCOLYLTRANSFERASE AG85A"/>
    <property type="match status" value="1"/>
</dbReference>
<dbReference type="GO" id="GO:0016747">
    <property type="term" value="F:acyltransferase activity, transferring groups other than amino-acyl groups"/>
    <property type="evidence" value="ECO:0007669"/>
    <property type="project" value="TreeGrafter"/>
</dbReference>
<evidence type="ECO:0000313" key="3">
    <source>
        <dbReference type="EMBL" id="PXV86665.1"/>
    </source>
</evidence>
<dbReference type="InterPro" id="IPR050583">
    <property type="entry name" value="Mycobacterial_A85_antigen"/>
</dbReference>
<dbReference type="InterPro" id="IPR001919">
    <property type="entry name" value="CBD2"/>
</dbReference>
<dbReference type="InterPro" id="IPR008965">
    <property type="entry name" value="CBM2/CBM3_carb-bd_dom_sf"/>
</dbReference>
<gene>
    <name evidence="3" type="ORF">C8E03_11242</name>
</gene>
<feature type="signal peptide" evidence="1">
    <location>
        <begin position="1"/>
        <end position="31"/>
    </location>
</feature>
<sequence>MIGNTKKLTSFLLIFAMLMSFTWCVPLTVAAATLPTLPADGYDSYKANVAHGTIQYINYYSNATNSTRRAKIYLPPGYTTDKKYSVMYLLHGIGGNEDNWTTAGGSVHYIADNLIAEGKISPSIIVMPNCTAAASGVDQYENVTDDILYNLIPYVEQNFSVNTDREHRAISGLSMGGGQSFNIGLPNLDKFAYIGTYSAAPNTHSNESLFPDGGTQAKQMLKLFFISYGTNDGLISFGTRVHDYADSKGIDNIYWLLNGRGHDWSVWKPSVWNFLQLLEERGFNTTSSTSTPTPAPTTDEVSFDYQVVSDWGSSFQGELVVTNNSSQTFSGWTLTYDYNSTITQLWGAELSSQNGTKVVVKNPSWDEELAPGESVTINFTATLGSDKNAPTNYSFN</sequence>
<dbReference type="GO" id="GO:0004553">
    <property type="term" value="F:hydrolase activity, hydrolyzing O-glycosyl compounds"/>
    <property type="evidence" value="ECO:0007669"/>
    <property type="project" value="InterPro"/>
</dbReference>
<dbReference type="InterPro" id="IPR012291">
    <property type="entry name" value="CBM2_carb-bd_dom_sf"/>
</dbReference>
<feature type="domain" description="CBM2" evidence="2">
    <location>
        <begin position="292"/>
        <end position="396"/>
    </location>
</feature>
<dbReference type="Pfam" id="PF00553">
    <property type="entry name" value="CBM_2"/>
    <property type="match status" value="1"/>
</dbReference>
<dbReference type="InterPro" id="IPR029058">
    <property type="entry name" value="AB_hydrolase_fold"/>
</dbReference>
<name>A0A255I4R7_9FIRM</name>
<reference evidence="3 4" key="1">
    <citation type="submission" date="2018-05" db="EMBL/GenBank/DDBJ databases">
        <title>Genomic Encyclopedia of Type Strains, Phase IV (KMG-IV): sequencing the most valuable type-strain genomes for metagenomic binning, comparative biology and taxonomic classification.</title>
        <authorList>
            <person name="Goeker M."/>
        </authorList>
    </citation>
    <scope>NUCLEOTIDE SEQUENCE [LARGE SCALE GENOMIC DNA]</scope>
    <source>
        <strain evidence="3 4">DSM 28816</strain>
    </source>
</reference>
<dbReference type="SUPFAM" id="SSF49384">
    <property type="entry name" value="Carbohydrate-binding domain"/>
    <property type="match status" value="1"/>
</dbReference>
<dbReference type="SMART" id="SM00637">
    <property type="entry name" value="CBD_II"/>
    <property type="match status" value="1"/>
</dbReference>
<accession>A0A255I4R7</accession>
<protein>
    <submittedName>
        <fullName evidence="3">Enterochelin esterase-like enzyme</fullName>
    </submittedName>
</protein>
<dbReference type="AlphaFoldDB" id="A0A255I4R7"/>
<dbReference type="PANTHER" id="PTHR48098">
    <property type="entry name" value="ENTEROCHELIN ESTERASE-RELATED"/>
    <property type="match status" value="1"/>
</dbReference>
<organism evidence="3 4">
    <name type="scientific">Lachnotalea glycerini</name>
    <dbReference type="NCBI Taxonomy" id="1763509"/>
    <lineage>
        <taxon>Bacteria</taxon>
        <taxon>Bacillati</taxon>
        <taxon>Bacillota</taxon>
        <taxon>Clostridia</taxon>
        <taxon>Lachnospirales</taxon>
        <taxon>Lachnospiraceae</taxon>
        <taxon>Lachnotalea</taxon>
    </lineage>
</organism>
<comment type="caution">
    <text evidence="3">The sequence shown here is derived from an EMBL/GenBank/DDBJ whole genome shotgun (WGS) entry which is preliminary data.</text>
</comment>
<feature type="chain" id="PRO_5030042631" evidence="1">
    <location>
        <begin position="32"/>
        <end position="396"/>
    </location>
</feature>
<dbReference type="GO" id="GO:0030247">
    <property type="term" value="F:polysaccharide binding"/>
    <property type="evidence" value="ECO:0007669"/>
    <property type="project" value="UniProtKB-UniRule"/>
</dbReference>
<evidence type="ECO:0000259" key="2">
    <source>
        <dbReference type="PROSITE" id="PS51173"/>
    </source>
</evidence>
<dbReference type="Gene3D" id="2.60.40.290">
    <property type="match status" value="1"/>
</dbReference>
<keyword evidence="1" id="KW-0732">Signal</keyword>
<dbReference type="GO" id="GO:0005975">
    <property type="term" value="P:carbohydrate metabolic process"/>
    <property type="evidence" value="ECO:0007669"/>
    <property type="project" value="InterPro"/>
</dbReference>
<dbReference type="SUPFAM" id="SSF53474">
    <property type="entry name" value="alpha/beta-Hydrolases"/>
    <property type="match status" value="1"/>
</dbReference>
<evidence type="ECO:0000313" key="4">
    <source>
        <dbReference type="Proteomes" id="UP000247523"/>
    </source>
</evidence>
<dbReference type="RefSeq" id="WP_094380441.1">
    <property type="nucleotide sequence ID" value="NZ_NOKA02000005.1"/>
</dbReference>
<dbReference type="Proteomes" id="UP000247523">
    <property type="component" value="Unassembled WGS sequence"/>
</dbReference>
<dbReference type="EMBL" id="QICS01000012">
    <property type="protein sequence ID" value="PXV86665.1"/>
    <property type="molecule type" value="Genomic_DNA"/>
</dbReference>
<evidence type="ECO:0000256" key="1">
    <source>
        <dbReference type="SAM" id="SignalP"/>
    </source>
</evidence>
<dbReference type="Gene3D" id="3.40.50.1820">
    <property type="entry name" value="alpha/beta hydrolase"/>
    <property type="match status" value="1"/>
</dbReference>
<dbReference type="PROSITE" id="PS51173">
    <property type="entry name" value="CBM2"/>
    <property type="match status" value="1"/>
</dbReference>